<dbReference type="EMBL" id="KR003782">
    <property type="protein sequence ID" value="ALC79596.1"/>
    <property type="molecule type" value="mRNA"/>
</dbReference>
<dbReference type="Pfam" id="PF03392">
    <property type="entry name" value="OS-D"/>
    <property type="match status" value="1"/>
</dbReference>
<feature type="chain" id="PRO_5005794403" evidence="2">
    <location>
        <begin position="20"/>
        <end position="155"/>
    </location>
</feature>
<keyword evidence="2" id="KW-0732">Signal</keyword>
<reference evidence="3" key="1">
    <citation type="submission" date="2015-03" db="EMBL/GenBank/DDBJ databases">
        <title>Cloning, expression and functional analysis of odorant binding proteins and chemosensory proteins of the oriental fruit moth, Grapholita molesta (Busck) (Lepidoptera: Tortricidae).</title>
        <authorList>
            <person name="Li G."/>
            <person name="Wu J."/>
        </authorList>
    </citation>
    <scope>NUCLEOTIDE SEQUENCE</scope>
</reference>
<proteinExistence type="evidence at transcript level"/>
<name>A0A0M4FLX8_GRAMO</name>
<dbReference type="SUPFAM" id="SSF100910">
    <property type="entry name" value="Chemosensory protein Csp2"/>
    <property type="match status" value="1"/>
</dbReference>
<dbReference type="PANTHER" id="PTHR11257">
    <property type="entry name" value="CHEMOSENSORY PROTEIN-RELATED"/>
    <property type="match status" value="1"/>
</dbReference>
<dbReference type="PANTHER" id="PTHR11257:SF12">
    <property type="entry name" value="EJACULATORY BULB-SPECIFIC PROTEIN 3-RELATED"/>
    <property type="match status" value="1"/>
</dbReference>
<dbReference type="AlphaFoldDB" id="A0A0M4FLX8"/>
<dbReference type="InterPro" id="IPR036682">
    <property type="entry name" value="OS_D_A10/PebIII_sf"/>
</dbReference>
<sequence length="155" mass="17958">MKRLVFLVFLILLLCQSHAEDQTYTTKYDGIDLDEILASSRLLTGYVNCLLDLRPCTPDGKELKKNLPDAISNDCIKCTERQKQGADKVMHYIIDHRPDDWEKLEKKYDSDGSYKQKYLDSKEHKEEKATESEKPAENENAVETKTEISLEQQDK</sequence>
<evidence type="ECO:0000256" key="2">
    <source>
        <dbReference type="SAM" id="SignalP"/>
    </source>
</evidence>
<protein>
    <submittedName>
        <fullName evidence="3">Chemosensory protein 9</fullName>
    </submittedName>
</protein>
<dbReference type="Gene3D" id="1.10.2080.10">
    <property type="entry name" value="Insect odorant-binding protein A10/Ejaculatory bulb-specific protein 3"/>
    <property type="match status" value="1"/>
</dbReference>
<organism evidence="3">
    <name type="scientific">Grapholita molesta</name>
    <name type="common">Oriental fruit moth</name>
    <name type="synonym">Cydia molesta</name>
    <dbReference type="NCBI Taxonomy" id="192188"/>
    <lineage>
        <taxon>Eukaryota</taxon>
        <taxon>Metazoa</taxon>
        <taxon>Ecdysozoa</taxon>
        <taxon>Arthropoda</taxon>
        <taxon>Hexapoda</taxon>
        <taxon>Insecta</taxon>
        <taxon>Pterygota</taxon>
        <taxon>Neoptera</taxon>
        <taxon>Endopterygota</taxon>
        <taxon>Lepidoptera</taxon>
        <taxon>Glossata</taxon>
        <taxon>Ditrysia</taxon>
        <taxon>Tortricoidea</taxon>
        <taxon>Tortricidae</taxon>
        <taxon>Olethreutinae</taxon>
        <taxon>Grapholitini</taxon>
        <taxon>Grapholita</taxon>
    </lineage>
</organism>
<feature type="region of interest" description="Disordered" evidence="1">
    <location>
        <begin position="111"/>
        <end position="155"/>
    </location>
</feature>
<evidence type="ECO:0000256" key="1">
    <source>
        <dbReference type="SAM" id="MobiDB-lite"/>
    </source>
</evidence>
<accession>A0A0M4FLX8</accession>
<feature type="signal peptide" evidence="2">
    <location>
        <begin position="1"/>
        <end position="19"/>
    </location>
</feature>
<dbReference type="InterPro" id="IPR005055">
    <property type="entry name" value="A10/PebIII"/>
</dbReference>
<evidence type="ECO:0000313" key="3">
    <source>
        <dbReference type="EMBL" id="ALC79596.1"/>
    </source>
</evidence>